<evidence type="ECO:0000313" key="2">
    <source>
        <dbReference type="Proteomes" id="UP001144205"/>
    </source>
</evidence>
<sequence length="190" mass="20871">MYEENCPIPEGRCADLGYRLAVYEAGHALTARAMGFEILSVTMLPRPPVLESDKVLHGNSLTALASVLENRCIELFGGQIAEQHACASASCCTGDVARIDELTRLIAGIEGDRSAEEIWFELEDVAERVFADQRIRDAILPLAEFLYGEVEAGRPVVPGAQVEAMLDDLVGPRPDRSRKGLRRFLSRTRA</sequence>
<reference evidence="1" key="1">
    <citation type="journal article" date="2023" name="Int. J. Syst. Evol. Microbiol.">
        <title>Sinisalibacter aestuarii sp. nov., isolated from estuarine sediment of the Arakawa River.</title>
        <authorList>
            <person name="Arafat S.T."/>
            <person name="Hirano S."/>
            <person name="Sato A."/>
            <person name="Takeuchi K."/>
            <person name="Yasuda T."/>
            <person name="Terahara T."/>
            <person name="Hamada M."/>
            <person name="Kobayashi T."/>
        </authorList>
    </citation>
    <scope>NUCLEOTIDE SEQUENCE</scope>
    <source>
        <strain evidence="1">B-399</strain>
    </source>
</reference>
<organism evidence="1 2">
    <name type="scientific">Sinisalibacter aestuarii</name>
    <dbReference type="NCBI Taxonomy" id="2949426"/>
    <lineage>
        <taxon>Bacteria</taxon>
        <taxon>Pseudomonadati</taxon>
        <taxon>Pseudomonadota</taxon>
        <taxon>Alphaproteobacteria</taxon>
        <taxon>Rhodobacterales</taxon>
        <taxon>Roseobacteraceae</taxon>
        <taxon>Sinisalibacter</taxon>
    </lineage>
</organism>
<comment type="caution">
    <text evidence="1">The sequence shown here is derived from an EMBL/GenBank/DDBJ whole genome shotgun (WGS) entry which is preliminary data.</text>
</comment>
<dbReference type="SUPFAM" id="SSF140990">
    <property type="entry name" value="FtsH protease domain-like"/>
    <property type="match status" value="1"/>
</dbReference>
<dbReference type="InterPro" id="IPR037219">
    <property type="entry name" value="Peptidase_M41-like"/>
</dbReference>
<dbReference type="RefSeq" id="WP_281841489.1">
    <property type="nucleotide sequence ID" value="NZ_BROH01000003.1"/>
</dbReference>
<dbReference type="Gene3D" id="1.20.58.760">
    <property type="entry name" value="Peptidase M41"/>
    <property type="match status" value="1"/>
</dbReference>
<proteinExistence type="predicted"/>
<dbReference type="EMBL" id="BROH01000003">
    <property type="protein sequence ID" value="GKY87501.1"/>
    <property type="molecule type" value="Genomic_DNA"/>
</dbReference>
<protein>
    <recommendedName>
        <fullName evidence="3">Peptidase M41 domain-containing protein</fullName>
    </recommendedName>
</protein>
<keyword evidence="2" id="KW-1185">Reference proteome</keyword>
<dbReference type="Proteomes" id="UP001144205">
    <property type="component" value="Unassembled WGS sequence"/>
</dbReference>
<gene>
    <name evidence="1" type="ORF">STA1M1_13700</name>
</gene>
<name>A0ABQ5LT50_9RHOB</name>
<evidence type="ECO:0008006" key="3">
    <source>
        <dbReference type="Google" id="ProtNLM"/>
    </source>
</evidence>
<accession>A0ABQ5LT50</accession>
<evidence type="ECO:0000313" key="1">
    <source>
        <dbReference type="EMBL" id="GKY87501.1"/>
    </source>
</evidence>